<dbReference type="Proteomes" id="UP000005307">
    <property type="component" value="Chromosome"/>
</dbReference>
<dbReference type="KEGG" id="oat:OAN307_c04200"/>
<gene>
    <name evidence="1" type="ORF">OAN307_c04200</name>
</gene>
<dbReference type="EMBL" id="CP003740">
    <property type="protein sequence ID" value="AGI66161.1"/>
    <property type="molecule type" value="Genomic_DNA"/>
</dbReference>
<dbReference type="AlphaFoldDB" id="M9R749"/>
<protein>
    <submittedName>
        <fullName evidence="1">Uncharacterized protein</fullName>
    </submittedName>
</protein>
<keyword evidence="2" id="KW-1185">Reference proteome</keyword>
<evidence type="ECO:0000313" key="1">
    <source>
        <dbReference type="EMBL" id="AGI66161.1"/>
    </source>
</evidence>
<proteinExistence type="predicted"/>
<accession>M9R749</accession>
<organism evidence="1 2">
    <name type="scientific">Octadecabacter antarcticus 307</name>
    <dbReference type="NCBI Taxonomy" id="391626"/>
    <lineage>
        <taxon>Bacteria</taxon>
        <taxon>Pseudomonadati</taxon>
        <taxon>Pseudomonadota</taxon>
        <taxon>Alphaproteobacteria</taxon>
        <taxon>Rhodobacterales</taxon>
        <taxon>Roseobacteraceae</taxon>
        <taxon>Octadecabacter</taxon>
    </lineage>
</organism>
<dbReference type="HOGENOM" id="CLU_2480285_0_0_5"/>
<evidence type="ECO:0000313" key="2">
    <source>
        <dbReference type="Proteomes" id="UP000005307"/>
    </source>
</evidence>
<reference evidence="1 2" key="1">
    <citation type="journal article" date="2013" name="PLoS ONE">
        <title>Poles Apart: Arctic and Antarctic Octadecabacter strains Share High Genome Plasticity and a New Type of Xanthorhodopsin.</title>
        <authorList>
            <person name="Vollmers J."/>
            <person name="Voget S."/>
            <person name="Dietrich S."/>
            <person name="Gollnow K."/>
            <person name="Smits M."/>
            <person name="Meyer K."/>
            <person name="Brinkhoff T."/>
            <person name="Simon M."/>
            <person name="Daniel R."/>
        </authorList>
    </citation>
    <scope>NUCLEOTIDE SEQUENCE [LARGE SCALE GENOMIC DNA]</scope>
    <source>
        <strain evidence="1 2">307</strain>
    </source>
</reference>
<name>M9R749_9RHOB</name>
<sequence length="87" mass="9566">MTLTFPTSNLSNLKWSFGAARTKSATEVISERDDALAERAFLRELMAHNPEAIQSDLGLMAMMTQYPPVILSVRNGSGFLTNGLFTN</sequence>